<evidence type="ECO:0000313" key="4">
    <source>
        <dbReference type="EMBL" id="KAG7662041.1"/>
    </source>
</evidence>
<dbReference type="Pfam" id="PF00867">
    <property type="entry name" value="XPG_I"/>
    <property type="match status" value="1"/>
</dbReference>
<dbReference type="EMBL" id="JAGSYN010000185">
    <property type="protein sequence ID" value="KAG7662041.1"/>
    <property type="molecule type" value="Genomic_DNA"/>
</dbReference>
<feature type="region of interest" description="Disordered" evidence="1">
    <location>
        <begin position="598"/>
        <end position="619"/>
    </location>
</feature>
<sequence length="693" mass="78928">MGIPALWDVLKPGFDQRISIDQLVDHYLNQYDRTPRIAVDAYMFIYESGNSNIVNVDDVEGIMISNFMSKILALISLNISVIVVFDGTLKPKKTRNGDVPTNGADYEQEISKLETCTNFDERNPKIYELKRILLANRIDYVQAAGEAEAQCAFLQNLGIVDYVISNDVDTLVFGATKVLRNFSRIEQEEFQSPKRRSTAKAATSYYVTPVDMSKVEKLTGMTRARLVFLATIRGGDYSTGLDRIGIKMATSLALCGTKFSKYHTRTIYKQEIKEQKKNGGIVVIQEPPPDFANELIRCFVSENTCSLIKSWESRIESSIRRNKLKAFSHSLNEIVREQPRDVFGTAHKFDSNFIFDEYITMLYLFPLVNTNCHIFLPNTLNFGEFTSDPILKVPSNAFFKTIVGSECVRRQSNIENLDYFQELFFSNTTPIAISDIMSCGELPKSPVESLPVPETYRFNIKHIICRLIANYAFDTKSSFLIKITNIKDEDGMEKCMLKYDLKAVCGLFPQSIEAKKLNDPECQSPIKEKELPYIWIPKSIISHYAPKMIDSFIRSREEYEYTKKHKASPQKNKLDSYFTISPTKPIAPPVLKKGSIPYSISKGLPSPKRKKSRPIPPGQKQLDFFIAKTSEVKNRKKESENPFLEKPEVPKINLIMTAPDLRHVESPKKQQKVIKPIEVIEIDSCSDLSEIIE</sequence>
<dbReference type="RefSeq" id="XP_049262274.1">
    <property type="nucleotide sequence ID" value="XM_049408387.1"/>
</dbReference>
<dbReference type="Proteomes" id="UP000694255">
    <property type="component" value="Unassembled WGS sequence"/>
</dbReference>
<dbReference type="GO" id="GO:0017108">
    <property type="term" value="F:5'-flap endonuclease activity"/>
    <property type="evidence" value="ECO:0007669"/>
    <property type="project" value="TreeGrafter"/>
</dbReference>
<proteinExistence type="predicted"/>
<keyword evidence="5" id="KW-1185">Reference proteome</keyword>
<dbReference type="InterPro" id="IPR006086">
    <property type="entry name" value="XPG-I_dom"/>
</dbReference>
<dbReference type="GO" id="GO:0005634">
    <property type="term" value="C:nucleus"/>
    <property type="evidence" value="ECO:0007669"/>
    <property type="project" value="TreeGrafter"/>
</dbReference>
<dbReference type="GeneID" id="73471229"/>
<comment type="caution">
    <text evidence="4">The sequence shown here is derived from an EMBL/GenBank/DDBJ whole genome shotgun (WGS) entry which is preliminary data.</text>
</comment>
<evidence type="ECO:0000259" key="3">
    <source>
        <dbReference type="SMART" id="SM00485"/>
    </source>
</evidence>
<dbReference type="GO" id="GO:0005737">
    <property type="term" value="C:cytoplasm"/>
    <property type="evidence" value="ECO:0007669"/>
    <property type="project" value="TreeGrafter"/>
</dbReference>
<gene>
    <name evidence="4" type="ORF">J8A68_004429</name>
</gene>
<evidence type="ECO:0000313" key="5">
    <source>
        <dbReference type="Proteomes" id="UP000694255"/>
    </source>
</evidence>
<reference evidence="4 5" key="1">
    <citation type="journal article" date="2021" name="DNA Res.">
        <title>Genome analysis of Candida subhashii reveals its hybrid nature and dual mitochondrial genome conformations.</title>
        <authorList>
            <person name="Mixao V."/>
            <person name="Hegedusova E."/>
            <person name="Saus E."/>
            <person name="Pryszcz L.P."/>
            <person name="Cillingova A."/>
            <person name="Nosek J."/>
            <person name="Gabaldon T."/>
        </authorList>
    </citation>
    <scope>NUCLEOTIDE SEQUENCE [LARGE SCALE GENOMIC DNA]</scope>
    <source>
        <strain evidence="4 5">CBS 10753</strain>
    </source>
</reference>
<dbReference type="InterPro" id="IPR006085">
    <property type="entry name" value="XPG_DNA_repair_N"/>
</dbReference>
<organism evidence="4 5">
    <name type="scientific">[Candida] subhashii</name>
    <dbReference type="NCBI Taxonomy" id="561895"/>
    <lineage>
        <taxon>Eukaryota</taxon>
        <taxon>Fungi</taxon>
        <taxon>Dikarya</taxon>
        <taxon>Ascomycota</taxon>
        <taxon>Saccharomycotina</taxon>
        <taxon>Pichiomycetes</taxon>
        <taxon>Debaryomycetaceae</taxon>
        <taxon>Spathaspora</taxon>
    </lineage>
</organism>
<dbReference type="SMART" id="SM00484">
    <property type="entry name" value="XPGI"/>
    <property type="match status" value="1"/>
</dbReference>
<dbReference type="GO" id="GO:0006974">
    <property type="term" value="P:DNA damage response"/>
    <property type="evidence" value="ECO:0007669"/>
    <property type="project" value="UniProtKB-ARBA"/>
</dbReference>
<dbReference type="OrthoDB" id="2959108at2759"/>
<dbReference type="AlphaFoldDB" id="A0A8J5UKI8"/>
<feature type="domain" description="XPG N-terminal" evidence="3">
    <location>
        <begin position="1"/>
        <end position="126"/>
    </location>
</feature>
<dbReference type="PANTHER" id="PTHR11081:SF72">
    <property type="entry name" value="HOLLIDAY JUNCTION RESOLVASE YEN1"/>
    <property type="match status" value="1"/>
</dbReference>
<evidence type="ECO:0008006" key="6">
    <source>
        <dbReference type="Google" id="ProtNLM"/>
    </source>
</evidence>
<dbReference type="SMART" id="SM00485">
    <property type="entry name" value="XPGN"/>
    <property type="match status" value="1"/>
</dbReference>
<feature type="domain" description="XPG-I" evidence="2">
    <location>
        <begin position="134"/>
        <end position="221"/>
    </location>
</feature>
<dbReference type="CDD" id="cd09870">
    <property type="entry name" value="PIN_YEN1"/>
    <property type="match status" value="1"/>
</dbReference>
<name>A0A8J5UKI8_9ASCO</name>
<protein>
    <recommendedName>
        <fullName evidence="6">XPG-I domain-containing protein</fullName>
    </recommendedName>
</protein>
<accession>A0A8J5UKI8</accession>
<dbReference type="PANTHER" id="PTHR11081">
    <property type="entry name" value="FLAP ENDONUCLEASE FAMILY MEMBER"/>
    <property type="match status" value="1"/>
</dbReference>
<dbReference type="GO" id="GO:0008409">
    <property type="term" value="F:5'-3' exonuclease activity"/>
    <property type="evidence" value="ECO:0007669"/>
    <property type="project" value="TreeGrafter"/>
</dbReference>
<dbReference type="Pfam" id="PF00752">
    <property type="entry name" value="XPG_N"/>
    <property type="match status" value="1"/>
</dbReference>
<dbReference type="InterPro" id="IPR006084">
    <property type="entry name" value="XPG/Rad2"/>
</dbReference>
<evidence type="ECO:0000259" key="2">
    <source>
        <dbReference type="SMART" id="SM00484"/>
    </source>
</evidence>
<evidence type="ECO:0000256" key="1">
    <source>
        <dbReference type="SAM" id="MobiDB-lite"/>
    </source>
</evidence>